<proteinExistence type="predicted"/>
<reference evidence="2 3" key="1">
    <citation type="journal article" date="2010" name="Environ. Microbiol.">
        <title>Annotation and overview of the Pseudomonas savastanoi pv. savastanoi NCPPB 3335 draft genome reveals the virulence gene complement of a tumour-inducing pathogen of woody hosts.</title>
        <authorList>
            <person name="Rodriguez-Palenzuela P."/>
            <person name="Matas I.M."/>
            <person name="Murillo J."/>
            <person name="Lopez-Solanilla E."/>
            <person name="Bardaji L."/>
            <person name="Perez-Martinez I."/>
            <person name="Rodriguez-Moskera M.E."/>
            <person name="Penyalver R."/>
            <person name="Lopez M.M."/>
            <person name="Quesada J.M."/>
            <person name="Biehl B.S."/>
            <person name="Perna N.T."/>
            <person name="Glasner J.D."/>
            <person name="Cabot E.L."/>
            <person name="Neeno-Eckwall E."/>
            <person name="Ramos C."/>
        </authorList>
    </citation>
    <scope>NUCLEOTIDE SEQUENCE [LARGE SCALE GENOMIC DNA]</scope>
    <source>
        <strain evidence="2 3">NCPPB 3335</strain>
    </source>
</reference>
<dbReference type="EMBL" id="CP008742">
    <property type="protein sequence ID" value="ARD10142.1"/>
    <property type="molecule type" value="Genomic_DNA"/>
</dbReference>
<dbReference type="InterPro" id="IPR025272">
    <property type="entry name" value="SocA_Panacea"/>
</dbReference>
<sequence>MAMDKKAIEQKKRTLEAFAYIAAKNPLKNNMYNVLKVFYLADKFHMERYGRFIFNEEYAALDKGPVPSNAYDLMKVLKAKKAVLEGESVPVEVNGVAVVALREFDDQLFSDSELECLDDVITISRTKDLGDLSHDAAWRKARSEQRHFMPDDFIIDILANAESLKNLVKNRY</sequence>
<accession>A0ABC8B7U4</accession>
<dbReference type="Proteomes" id="UP000005729">
    <property type="component" value="Chromosome"/>
</dbReference>
<dbReference type="KEGG" id="psav:PSA3335_03050"/>
<organism evidence="2 3">
    <name type="scientific">Pseudomonas savastanoi pv. savastanoi NCPPB 3335</name>
    <dbReference type="NCBI Taxonomy" id="693985"/>
    <lineage>
        <taxon>Bacteria</taxon>
        <taxon>Pseudomonadati</taxon>
        <taxon>Pseudomonadota</taxon>
        <taxon>Gammaproteobacteria</taxon>
        <taxon>Pseudomonadales</taxon>
        <taxon>Pseudomonadaceae</taxon>
        <taxon>Pseudomonas</taxon>
    </lineage>
</organism>
<dbReference type="AlphaFoldDB" id="A0ABC8B7U4"/>
<feature type="domain" description="Antitoxin SocA-like Panacea" evidence="1">
    <location>
        <begin position="35"/>
        <end position="138"/>
    </location>
</feature>
<dbReference type="Pfam" id="PF13274">
    <property type="entry name" value="SocA_Panacea"/>
    <property type="match status" value="1"/>
</dbReference>
<evidence type="ECO:0000313" key="2">
    <source>
        <dbReference type="EMBL" id="ARD10142.1"/>
    </source>
</evidence>
<protein>
    <recommendedName>
        <fullName evidence="1">Antitoxin SocA-like Panacea domain-containing protein</fullName>
    </recommendedName>
</protein>
<name>A0ABC8B7U4_PSESS</name>
<evidence type="ECO:0000259" key="1">
    <source>
        <dbReference type="Pfam" id="PF13274"/>
    </source>
</evidence>
<gene>
    <name evidence="2" type="ORF">PSA3335_03050</name>
</gene>
<evidence type="ECO:0000313" key="3">
    <source>
        <dbReference type="Proteomes" id="UP000005729"/>
    </source>
</evidence>